<organism evidence="3 4">
    <name type="scientific">Paraburkholderia silvatlantica</name>
    <dbReference type="NCBI Taxonomy" id="321895"/>
    <lineage>
        <taxon>Bacteria</taxon>
        <taxon>Pseudomonadati</taxon>
        <taxon>Pseudomonadota</taxon>
        <taxon>Betaproteobacteria</taxon>
        <taxon>Burkholderiales</taxon>
        <taxon>Burkholderiaceae</taxon>
        <taxon>Paraburkholderia</taxon>
    </lineage>
</organism>
<feature type="domain" description="Response regulatory" evidence="2">
    <location>
        <begin position="6"/>
        <end position="64"/>
    </location>
</feature>
<proteinExistence type="predicted"/>
<dbReference type="Gene3D" id="3.40.50.2300">
    <property type="match status" value="1"/>
</dbReference>
<gene>
    <name evidence="3" type="ORF">FHX59_000498</name>
</gene>
<dbReference type="SUPFAM" id="SSF52172">
    <property type="entry name" value="CheY-like"/>
    <property type="match status" value="1"/>
</dbReference>
<feature type="modified residue" description="4-aspartylphosphate" evidence="1">
    <location>
        <position position="56"/>
    </location>
</feature>
<evidence type="ECO:0000259" key="2">
    <source>
        <dbReference type="PROSITE" id="PS50110"/>
    </source>
</evidence>
<comment type="caution">
    <text evidence="3">The sequence shown here is derived from an EMBL/GenBank/DDBJ whole genome shotgun (WGS) entry which is preliminary data.</text>
</comment>
<dbReference type="InterPro" id="IPR001789">
    <property type="entry name" value="Sig_transdc_resp-reg_receiver"/>
</dbReference>
<name>A0ABR6FFB0_9BURK</name>
<dbReference type="EMBL" id="JACHVZ010000002">
    <property type="protein sequence ID" value="MBB2926091.1"/>
    <property type="molecule type" value="Genomic_DNA"/>
</dbReference>
<evidence type="ECO:0000256" key="1">
    <source>
        <dbReference type="PROSITE-ProRule" id="PRU00169"/>
    </source>
</evidence>
<dbReference type="PROSITE" id="PS50110">
    <property type="entry name" value="RESPONSE_REGULATORY"/>
    <property type="match status" value="1"/>
</dbReference>
<sequence length="64" mass="7255">MHKPFSILFVDDDEMSRTYFARAVQGLYPVHLARNADEAIDIFEEHGPDIAVLVTDFRMPVSCG</sequence>
<reference evidence="3 4" key="1">
    <citation type="submission" date="2020-08" db="EMBL/GenBank/DDBJ databases">
        <title>Genomic Encyclopedia of Type Strains, Phase IV (KMG-V): Genome sequencing to study the core and pangenomes of soil and plant-associated prokaryotes.</title>
        <authorList>
            <person name="Whitman W."/>
        </authorList>
    </citation>
    <scope>NUCLEOTIDE SEQUENCE [LARGE SCALE GENOMIC DNA]</scope>
    <source>
        <strain evidence="3 4">SRMrh-85</strain>
    </source>
</reference>
<dbReference type="InterPro" id="IPR011006">
    <property type="entry name" value="CheY-like_superfamily"/>
</dbReference>
<accession>A0ABR6FFB0</accession>
<evidence type="ECO:0000313" key="3">
    <source>
        <dbReference type="EMBL" id="MBB2926091.1"/>
    </source>
</evidence>
<keyword evidence="1" id="KW-0597">Phosphoprotein</keyword>
<protein>
    <submittedName>
        <fullName evidence="3">CheY-like chemotaxis protein</fullName>
    </submittedName>
</protein>
<keyword evidence="4" id="KW-1185">Reference proteome</keyword>
<dbReference type="Proteomes" id="UP000533533">
    <property type="component" value="Unassembled WGS sequence"/>
</dbReference>
<evidence type="ECO:0000313" key="4">
    <source>
        <dbReference type="Proteomes" id="UP000533533"/>
    </source>
</evidence>